<dbReference type="InterPro" id="IPR036812">
    <property type="entry name" value="NAD(P)_OxRdtase_dom_sf"/>
</dbReference>
<feature type="domain" description="NADP-dependent oxidoreductase" evidence="2">
    <location>
        <begin position="16"/>
        <end position="314"/>
    </location>
</feature>
<dbReference type="AlphaFoldDB" id="A0A4R3Z1J9"/>
<dbReference type="GeneID" id="98915245"/>
<reference evidence="3 4" key="1">
    <citation type="submission" date="2019-03" db="EMBL/GenBank/DDBJ databases">
        <title>Genomic Encyclopedia of Type Strains, Phase IV (KMG-IV): sequencing the most valuable type-strain genomes for metagenomic binning, comparative biology and taxonomic classification.</title>
        <authorList>
            <person name="Goeker M."/>
        </authorList>
    </citation>
    <scope>NUCLEOTIDE SEQUENCE [LARGE SCALE GENOMIC DNA]</scope>
    <source>
        <strain evidence="3 4">DSM 29487</strain>
    </source>
</reference>
<accession>A0A4R3Z1J9</accession>
<comment type="caution">
    <text evidence="3">The sequence shown here is derived from an EMBL/GenBank/DDBJ whole genome shotgun (WGS) entry which is preliminary data.</text>
</comment>
<dbReference type="EMBL" id="SMCQ01000008">
    <property type="protein sequence ID" value="TCV99608.1"/>
    <property type="molecule type" value="Genomic_DNA"/>
</dbReference>
<keyword evidence="4" id="KW-1185">Reference proteome</keyword>
<dbReference type="GO" id="GO:0016491">
    <property type="term" value="F:oxidoreductase activity"/>
    <property type="evidence" value="ECO:0007669"/>
    <property type="project" value="UniProtKB-KW"/>
</dbReference>
<protein>
    <submittedName>
        <fullName evidence="3">Aryl-alcohol dehydrogenase-like predicted oxidoreductase</fullName>
    </submittedName>
</protein>
<dbReference type="PRINTS" id="PR00069">
    <property type="entry name" value="ALDKETRDTASE"/>
</dbReference>
<gene>
    <name evidence="3" type="ORF">EDD60_10848</name>
</gene>
<dbReference type="Pfam" id="PF00248">
    <property type="entry name" value="Aldo_ket_red"/>
    <property type="match status" value="1"/>
</dbReference>
<dbReference type="Gene3D" id="3.20.20.100">
    <property type="entry name" value="NADP-dependent oxidoreductase domain"/>
    <property type="match status" value="1"/>
</dbReference>
<dbReference type="SUPFAM" id="SSF51430">
    <property type="entry name" value="NAD(P)-linked oxidoreductase"/>
    <property type="match status" value="1"/>
</dbReference>
<keyword evidence="1" id="KW-0560">Oxidoreductase</keyword>
<dbReference type="PANTHER" id="PTHR43625:SF40">
    <property type="entry name" value="ALDO-KETO REDUCTASE YAKC [NADP(+)]"/>
    <property type="match status" value="1"/>
</dbReference>
<dbReference type="GO" id="GO:0005737">
    <property type="term" value="C:cytoplasm"/>
    <property type="evidence" value="ECO:0007669"/>
    <property type="project" value="TreeGrafter"/>
</dbReference>
<dbReference type="RefSeq" id="WP_066450441.1">
    <property type="nucleotide sequence ID" value="NZ_CAUWFI010000017.1"/>
</dbReference>
<organism evidence="3 4">
    <name type="scientific">Longibaculum muris</name>
    <dbReference type="NCBI Taxonomy" id="1796628"/>
    <lineage>
        <taxon>Bacteria</taxon>
        <taxon>Bacillati</taxon>
        <taxon>Bacillota</taxon>
        <taxon>Erysipelotrichia</taxon>
        <taxon>Erysipelotrichales</taxon>
        <taxon>Coprobacillaceae</taxon>
        <taxon>Longibaculum</taxon>
    </lineage>
</organism>
<evidence type="ECO:0000313" key="4">
    <source>
        <dbReference type="Proteomes" id="UP000295515"/>
    </source>
</evidence>
<evidence type="ECO:0000256" key="1">
    <source>
        <dbReference type="ARBA" id="ARBA00023002"/>
    </source>
</evidence>
<dbReference type="PANTHER" id="PTHR43625">
    <property type="entry name" value="AFLATOXIN B1 ALDEHYDE REDUCTASE"/>
    <property type="match status" value="1"/>
</dbReference>
<sequence length="326" mass="36967">MKQIRLGKTNMYVNRVGFGCMGFSHASGAPTPKEEAIQALREAYKIGYNFYDTAECYTGVNSDGSINYNEELVGEAIKPFRDKVILCTKFGVTHKGDHLEFDSSPKKIRESIEGSLKKLQTDYIDIYYQHRIDPNVEPEVVASVMKELIEEGKIKAWGISETTEEYLRRAHAVCPVTCIENRYSMMARWHESIFDTCKELGVTYVAFSPMANGALTGVYKSNKEFKNDGSDFRVNMPQYSDEGIRKTNELLEVVNEIADKHNATPAQISLAWMICKYDFIIPIPGSRKIERIQSNFDAGNIELTKEEINKLDTKLSSMEFKVFGGH</sequence>
<evidence type="ECO:0000259" key="2">
    <source>
        <dbReference type="Pfam" id="PF00248"/>
    </source>
</evidence>
<dbReference type="InterPro" id="IPR023210">
    <property type="entry name" value="NADP_OxRdtase_dom"/>
</dbReference>
<proteinExistence type="predicted"/>
<name>A0A4R3Z1J9_9FIRM</name>
<dbReference type="Proteomes" id="UP000295515">
    <property type="component" value="Unassembled WGS sequence"/>
</dbReference>
<dbReference type="InterPro" id="IPR050791">
    <property type="entry name" value="Aldo-Keto_reductase"/>
</dbReference>
<dbReference type="InterPro" id="IPR020471">
    <property type="entry name" value="AKR"/>
</dbReference>
<evidence type="ECO:0000313" key="3">
    <source>
        <dbReference type="EMBL" id="TCV99608.1"/>
    </source>
</evidence>